<feature type="modified residue" description="4-aspartylphosphate" evidence="2">
    <location>
        <position position="62"/>
    </location>
</feature>
<gene>
    <name evidence="4" type="primary">cyaA</name>
    <name evidence="4" type="ORF">Adu01nite_63620</name>
</gene>
<dbReference type="InterPro" id="IPR011006">
    <property type="entry name" value="CheY-like_superfamily"/>
</dbReference>
<dbReference type="CDD" id="cd17569">
    <property type="entry name" value="REC_HupR-like"/>
    <property type="match status" value="1"/>
</dbReference>
<name>A0ABQ3Z599_9ACTN</name>
<dbReference type="InterPro" id="IPR001789">
    <property type="entry name" value="Sig_transdc_resp-reg_receiver"/>
</dbReference>
<keyword evidence="5" id="KW-1185">Reference proteome</keyword>
<evidence type="ECO:0000313" key="5">
    <source>
        <dbReference type="Proteomes" id="UP000637628"/>
    </source>
</evidence>
<dbReference type="Gene3D" id="1.10.3210.10">
    <property type="entry name" value="Hypothetical protein af1432"/>
    <property type="match status" value="1"/>
</dbReference>
<evidence type="ECO:0000259" key="3">
    <source>
        <dbReference type="PROSITE" id="PS50110"/>
    </source>
</evidence>
<dbReference type="Pfam" id="PF13487">
    <property type="entry name" value="HD_5"/>
    <property type="match status" value="1"/>
</dbReference>
<dbReference type="InterPro" id="IPR050595">
    <property type="entry name" value="Bact_response_regulator"/>
</dbReference>
<accession>A0ABQ3Z599</accession>
<feature type="domain" description="Response regulatory" evidence="3">
    <location>
        <begin position="13"/>
        <end position="128"/>
    </location>
</feature>
<dbReference type="Proteomes" id="UP000637628">
    <property type="component" value="Unassembled WGS sequence"/>
</dbReference>
<evidence type="ECO:0000313" key="4">
    <source>
        <dbReference type="EMBL" id="GIE05012.1"/>
    </source>
</evidence>
<keyword evidence="1 2" id="KW-0597">Phosphoprotein</keyword>
<dbReference type="Gene3D" id="3.40.50.2300">
    <property type="match status" value="1"/>
</dbReference>
<dbReference type="Pfam" id="PF00072">
    <property type="entry name" value="Response_reg"/>
    <property type="match status" value="1"/>
</dbReference>
<dbReference type="EMBL" id="BOML01000051">
    <property type="protein sequence ID" value="GIE05012.1"/>
    <property type="molecule type" value="Genomic_DNA"/>
</dbReference>
<evidence type="ECO:0000256" key="2">
    <source>
        <dbReference type="PROSITE-ProRule" id="PRU00169"/>
    </source>
</evidence>
<reference evidence="4 5" key="1">
    <citation type="submission" date="2021-01" db="EMBL/GenBank/DDBJ databases">
        <title>Whole genome shotgun sequence of Actinoplanes durhamensis NBRC 14914.</title>
        <authorList>
            <person name="Komaki H."/>
            <person name="Tamura T."/>
        </authorList>
    </citation>
    <scope>NUCLEOTIDE SEQUENCE [LARGE SCALE GENOMIC DNA]</scope>
    <source>
        <strain evidence="4 5">NBRC 14914</strain>
    </source>
</reference>
<dbReference type="SMART" id="SM00448">
    <property type="entry name" value="REC"/>
    <property type="match status" value="1"/>
</dbReference>
<proteinExistence type="predicted"/>
<comment type="caution">
    <text evidence="4">The sequence shown here is derived from an EMBL/GenBank/DDBJ whole genome shotgun (WGS) entry which is preliminary data.</text>
</comment>
<dbReference type="PANTHER" id="PTHR44591">
    <property type="entry name" value="STRESS RESPONSE REGULATOR PROTEIN 1"/>
    <property type="match status" value="1"/>
</dbReference>
<protein>
    <submittedName>
        <fullName evidence="4">Response regulator</fullName>
    </submittedName>
</protein>
<evidence type="ECO:0000256" key="1">
    <source>
        <dbReference type="ARBA" id="ARBA00022553"/>
    </source>
</evidence>
<dbReference type="SUPFAM" id="SSF52172">
    <property type="entry name" value="CheY-like"/>
    <property type="match status" value="1"/>
</dbReference>
<sequence>MVNEQGQPSGRPTVLLVDDENDILEALALTLRRDHRVIVADNGDDALRLLAETGPVAAVISDLRMPGMDGVELLRRVQLEYPDTTRVLHTAQSDLTAAISAINDGGVYRYLSKPVKSDDLRATVQDAVALHGRSTAERHLLETTLKSSIQAVFGCLELASPMAFARAGRIRTRVAELCQMMQLEALWEIEVAAMASQLGAVTIPPSVLAKLDKGEPCNDDEQRMIDAMPGVAIQLLKGIPMMEDVLEIVRGLAPGFQPDPAKAQSPLIEAAIDVIRTAMDFETLESRGMEVESAITVLECREDSALSVLSALRAVNGLDKAEKKQVRGLKVAELEVGMRVAEDIAATSGLVLIGRGMVVTSLLLDRLDNYARMIEIIEPVLAIPGALNPIEVADPDLN</sequence>
<dbReference type="RefSeq" id="WP_203732283.1">
    <property type="nucleotide sequence ID" value="NZ_BAAATX010000012.1"/>
</dbReference>
<organism evidence="4 5">
    <name type="scientific">Paractinoplanes durhamensis</name>
    <dbReference type="NCBI Taxonomy" id="113563"/>
    <lineage>
        <taxon>Bacteria</taxon>
        <taxon>Bacillati</taxon>
        <taxon>Actinomycetota</taxon>
        <taxon>Actinomycetes</taxon>
        <taxon>Micromonosporales</taxon>
        <taxon>Micromonosporaceae</taxon>
        <taxon>Paractinoplanes</taxon>
    </lineage>
</organism>
<dbReference type="PANTHER" id="PTHR44591:SF19">
    <property type="entry name" value="TWO-COMPONENT RESPONSE REGULATOR-RELATED"/>
    <property type="match status" value="1"/>
</dbReference>
<dbReference type="PROSITE" id="PS50110">
    <property type="entry name" value="RESPONSE_REGULATORY"/>
    <property type="match status" value="1"/>
</dbReference>